<reference evidence="1 2" key="1">
    <citation type="journal article" date="2020" name="ISME J.">
        <title>Comparative genomics reveals insights into cyanobacterial evolution and habitat adaptation.</title>
        <authorList>
            <person name="Chen M.Y."/>
            <person name="Teng W.K."/>
            <person name="Zhao L."/>
            <person name="Hu C.X."/>
            <person name="Zhou Y.K."/>
            <person name="Han B.P."/>
            <person name="Song L.R."/>
            <person name="Shu W.S."/>
        </authorList>
    </citation>
    <scope>NUCLEOTIDE SEQUENCE [LARGE SCALE GENOMIC DNA]</scope>
    <source>
        <strain evidence="1 2">FACHB-1050</strain>
    </source>
</reference>
<gene>
    <name evidence="1" type="ORF">H6G05_01225</name>
</gene>
<organism evidence="1 2">
    <name type="scientific">Phormidium tenue FACHB-1050</name>
    <dbReference type="NCBI Taxonomy" id="2692857"/>
    <lineage>
        <taxon>Bacteria</taxon>
        <taxon>Bacillati</taxon>
        <taxon>Cyanobacteriota</taxon>
        <taxon>Cyanophyceae</taxon>
        <taxon>Oscillatoriophycideae</taxon>
        <taxon>Oscillatoriales</taxon>
        <taxon>Oscillatoriaceae</taxon>
        <taxon>Phormidium</taxon>
    </lineage>
</organism>
<keyword evidence="2" id="KW-1185">Reference proteome</keyword>
<evidence type="ECO:0000313" key="1">
    <source>
        <dbReference type="EMBL" id="MBD2315469.1"/>
    </source>
</evidence>
<sequence length="212" mass="23762">MSTVNNEIRLLLNLWGLGNGQGLVKKSELLRPYKGKEKKAVYEVSLNDLADSGAIALTMDKKVPKLSLTDAGSQQLAAGLLSADFGFEGQLVGSRLANAALRWFRQYQGVGVSVDAIAPKISTYDEFKAVALETYDQLNRDYNFDNLVPIYRIRRAIGERVTRSQFNDWMLELQSKEIFQFITGRVTDLTPDKEQDSITTELGGLRYYAKLL</sequence>
<comment type="caution">
    <text evidence="1">The sequence shown here is derived from an EMBL/GenBank/DDBJ whole genome shotgun (WGS) entry which is preliminary data.</text>
</comment>
<dbReference type="RefSeq" id="WP_190575567.1">
    <property type="nucleotide sequence ID" value="NZ_CAWPQU010000001.1"/>
</dbReference>
<proteinExistence type="predicted"/>
<dbReference type="Proteomes" id="UP000618445">
    <property type="component" value="Unassembled WGS sequence"/>
</dbReference>
<accession>A0ABR8C402</accession>
<evidence type="ECO:0000313" key="2">
    <source>
        <dbReference type="Proteomes" id="UP000618445"/>
    </source>
</evidence>
<protein>
    <submittedName>
        <fullName evidence="1">Uncharacterized protein</fullName>
    </submittedName>
</protein>
<dbReference type="EMBL" id="JACJQY010000001">
    <property type="protein sequence ID" value="MBD2315469.1"/>
    <property type="molecule type" value="Genomic_DNA"/>
</dbReference>
<name>A0ABR8C402_9CYAN</name>